<evidence type="ECO:0000313" key="2">
    <source>
        <dbReference type="Proteomes" id="UP000631114"/>
    </source>
</evidence>
<reference evidence="1 2" key="1">
    <citation type="submission" date="2020-10" db="EMBL/GenBank/DDBJ databases">
        <title>The Coptis chinensis genome and diversification of protoberbering-type alkaloids.</title>
        <authorList>
            <person name="Wang B."/>
            <person name="Shu S."/>
            <person name="Song C."/>
            <person name="Liu Y."/>
        </authorList>
    </citation>
    <scope>NUCLEOTIDE SEQUENCE [LARGE SCALE GENOMIC DNA]</scope>
    <source>
        <strain evidence="1">HL-2020</strain>
        <tissue evidence="1">Leaf</tissue>
    </source>
</reference>
<evidence type="ECO:0000313" key="1">
    <source>
        <dbReference type="EMBL" id="KAF9609320.1"/>
    </source>
</evidence>
<organism evidence="1 2">
    <name type="scientific">Coptis chinensis</name>
    <dbReference type="NCBI Taxonomy" id="261450"/>
    <lineage>
        <taxon>Eukaryota</taxon>
        <taxon>Viridiplantae</taxon>
        <taxon>Streptophyta</taxon>
        <taxon>Embryophyta</taxon>
        <taxon>Tracheophyta</taxon>
        <taxon>Spermatophyta</taxon>
        <taxon>Magnoliopsida</taxon>
        <taxon>Ranunculales</taxon>
        <taxon>Ranunculaceae</taxon>
        <taxon>Coptidoideae</taxon>
        <taxon>Coptis</taxon>
    </lineage>
</organism>
<dbReference type="EMBL" id="JADFTS010000004">
    <property type="protein sequence ID" value="KAF9609320.1"/>
    <property type="molecule type" value="Genomic_DNA"/>
</dbReference>
<sequence length="95" mass="11259">MRIQRHQVGTCVEAIRHFSDFAARVAKLYPEYKVPRWDRKARVVVVTLEKIDKKGWGAMKSIKTWKRLDDQNLTTIDPQLWLKSSVGEVWTRFDE</sequence>
<comment type="caution">
    <text evidence="1">The sequence shown here is derived from an EMBL/GenBank/DDBJ whole genome shotgun (WGS) entry which is preliminary data.</text>
</comment>
<accession>A0A835HYL7</accession>
<gene>
    <name evidence="1" type="ORF">IFM89_015575</name>
</gene>
<keyword evidence="2" id="KW-1185">Reference proteome</keyword>
<dbReference type="Proteomes" id="UP000631114">
    <property type="component" value="Unassembled WGS sequence"/>
</dbReference>
<proteinExistence type="predicted"/>
<dbReference type="OrthoDB" id="783096at2759"/>
<name>A0A835HYL7_9MAGN</name>
<protein>
    <submittedName>
        <fullName evidence="1">Uncharacterized protein</fullName>
    </submittedName>
</protein>
<dbReference type="AlphaFoldDB" id="A0A835HYL7"/>